<name>A0A0J9EM55_9FIRM</name>
<organism evidence="2 3">
    <name type="scientific">[Clostridium] citroniae WAL-19142</name>
    <dbReference type="NCBI Taxonomy" id="742734"/>
    <lineage>
        <taxon>Bacteria</taxon>
        <taxon>Bacillati</taxon>
        <taxon>Bacillota</taxon>
        <taxon>Clostridia</taxon>
        <taxon>Lachnospirales</taxon>
        <taxon>Lachnospiraceae</taxon>
        <taxon>Enterocloster</taxon>
    </lineage>
</organism>
<dbReference type="EMBL" id="ADLK01000029">
    <property type="protein sequence ID" value="KMW16730.1"/>
    <property type="molecule type" value="Genomic_DNA"/>
</dbReference>
<dbReference type="InterPro" id="IPR047773">
    <property type="entry name" value="YHYH_dom_bact"/>
</dbReference>
<reference evidence="2 3" key="1">
    <citation type="submission" date="2011-04" db="EMBL/GenBank/DDBJ databases">
        <title>The Genome Sequence of Clostridium citroniae WAL-19142.</title>
        <authorList>
            <consortium name="The Broad Institute Genome Sequencing Platform"/>
            <person name="Earl A."/>
            <person name="Ward D."/>
            <person name="Feldgarden M."/>
            <person name="Gevers D."/>
            <person name="Warren Y.A."/>
            <person name="Tyrrell K.L."/>
            <person name="Citron D.M."/>
            <person name="Goldstein E.J."/>
            <person name="Daigneault M."/>
            <person name="Allen-Vercoe E."/>
            <person name="Young S.K."/>
            <person name="Zeng Q."/>
            <person name="Gargeya S."/>
            <person name="Fitzgerald M."/>
            <person name="Haas B."/>
            <person name="Abouelleil A."/>
            <person name="Alvarado L."/>
            <person name="Arachchi H.M."/>
            <person name="Berlin A."/>
            <person name="Brown A."/>
            <person name="Chapman S.B."/>
            <person name="Chen Z."/>
            <person name="Dunbar C."/>
            <person name="Freedman E."/>
            <person name="Gearin G."/>
            <person name="Gellesch M."/>
            <person name="Goldberg J."/>
            <person name="Griggs A."/>
            <person name="Gujja S."/>
            <person name="Heilman E.R."/>
            <person name="Heiman D."/>
            <person name="Howarth C."/>
            <person name="Larson L."/>
            <person name="Lui A."/>
            <person name="MacDonald P.J."/>
            <person name="Mehta T."/>
            <person name="Montmayeur A."/>
            <person name="Murphy C."/>
            <person name="Neiman D."/>
            <person name="Pearson M."/>
            <person name="Priest M."/>
            <person name="Roberts A."/>
            <person name="Saif S."/>
            <person name="Shea T."/>
            <person name="Shenoy N."/>
            <person name="Sisk P."/>
            <person name="Stolte C."/>
            <person name="Sykes S."/>
            <person name="White J."/>
            <person name="Yandava C."/>
            <person name="Wortman J."/>
            <person name="Nusbaum C."/>
            <person name="Birren B."/>
        </authorList>
    </citation>
    <scope>NUCLEOTIDE SEQUENCE [LARGE SCALE GENOMIC DNA]</scope>
    <source>
        <strain evidence="2 3">WAL-19142</strain>
    </source>
</reference>
<accession>A0A0J9EM55</accession>
<dbReference type="Pfam" id="PF01471">
    <property type="entry name" value="PG_binding_1"/>
    <property type="match status" value="1"/>
</dbReference>
<comment type="caution">
    <text evidence="2">The sequence shown here is derived from an EMBL/GenBank/DDBJ whole genome shotgun (WGS) entry which is preliminary data.</text>
</comment>
<protein>
    <recommendedName>
        <fullName evidence="1">Peptidoglycan binding-like domain-containing protein</fullName>
    </recommendedName>
</protein>
<proteinExistence type="predicted"/>
<evidence type="ECO:0000313" key="3">
    <source>
        <dbReference type="Proteomes" id="UP000037392"/>
    </source>
</evidence>
<dbReference type="SUPFAM" id="SSF47090">
    <property type="entry name" value="PGBD-like"/>
    <property type="match status" value="1"/>
</dbReference>
<dbReference type="Gene3D" id="1.10.101.10">
    <property type="entry name" value="PGBD-like superfamily/PGBD"/>
    <property type="match status" value="1"/>
</dbReference>
<feature type="domain" description="Peptidoglycan binding-like" evidence="1">
    <location>
        <begin position="96"/>
        <end position="150"/>
    </location>
</feature>
<dbReference type="InterPro" id="IPR002477">
    <property type="entry name" value="Peptidoglycan-bd-like"/>
</dbReference>
<dbReference type="AlphaFoldDB" id="A0A0J9EM55"/>
<dbReference type="InterPro" id="IPR036366">
    <property type="entry name" value="PGBDSf"/>
</dbReference>
<dbReference type="PATRIC" id="fig|742734.4.peg.4535"/>
<evidence type="ECO:0000259" key="1">
    <source>
        <dbReference type="Pfam" id="PF01471"/>
    </source>
</evidence>
<dbReference type="OrthoDB" id="1757415at2"/>
<evidence type="ECO:0000313" key="2">
    <source>
        <dbReference type="EMBL" id="KMW16730.1"/>
    </source>
</evidence>
<dbReference type="InterPro" id="IPR036365">
    <property type="entry name" value="PGBD-like_sf"/>
</dbReference>
<gene>
    <name evidence="2" type="ORF">HMPREF9470_04230</name>
</gene>
<sequence length="153" mass="15869">MRNIRNKIIAMGLGIMVAGTSVSYINTYSVITAEAHSGRTDSNGGHKDNKNKSGLGSYHYHCGGHPAHLHTGGVCPYASDSAAASGAKSASSSDKELVKKVQQALNDKGYDCGEADGIAGTKTKEAVQSFQEDNGLTVDGVIGDQVKEALGIE</sequence>
<dbReference type="NCBIfam" id="NF033223">
    <property type="entry name" value="YHYH_alt"/>
    <property type="match status" value="1"/>
</dbReference>
<dbReference type="Proteomes" id="UP000037392">
    <property type="component" value="Unassembled WGS sequence"/>
</dbReference>